<comment type="caution">
    <text evidence="3">The sequence shown here is derived from an EMBL/GenBank/DDBJ whole genome shotgun (WGS) entry which is preliminary data.</text>
</comment>
<accession>A0A9X1VDD3</accession>
<organism evidence="3 4">
    <name type="scientific">Sulfoacidibacillus ferrooxidans</name>
    <dbReference type="NCBI Taxonomy" id="2005001"/>
    <lineage>
        <taxon>Bacteria</taxon>
        <taxon>Bacillati</taxon>
        <taxon>Bacillota</taxon>
        <taxon>Bacilli</taxon>
        <taxon>Bacillales</taxon>
        <taxon>Alicyclobacillaceae</taxon>
        <taxon>Sulfoacidibacillus</taxon>
    </lineage>
</organism>
<dbReference type="AlphaFoldDB" id="A0A9X1VDD3"/>
<evidence type="ECO:0000313" key="4">
    <source>
        <dbReference type="Proteomes" id="UP001139263"/>
    </source>
</evidence>
<dbReference type="GO" id="GO:0016209">
    <property type="term" value="F:antioxidant activity"/>
    <property type="evidence" value="ECO:0007669"/>
    <property type="project" value="InterPro"/>
</dbReference>
<evidence type="ECO:0000313" key="3">
    <source>
        <dbReference type="EMBL" id="MCI0184027.1"/>
    </source>
</evidence>
<feature type="domain" description="Alkyl hydroperoxide reductase subunit C/ Thiol specific antioxidant" evidence="2">
    <location>
        <begin position="10"/>
        <end position="49"/>
    </location>
</feature>
<name>A0A9X1VDD3_9BACL</name>
<dbReference type="InterPro" id="IPR036249">
    <property type="entry name" value="Thioredoxin-like_sf"/>
</dbReference>
<dbReference type="Gene3D" id="3.40.30.10">
    <property type="entry name" value="Glutaredoxin"/>
    <property type="match status" value="1"/>
</dbReference>
<reference evidence="3" key="1">
    <citation type="submission" date="2022-03" db="EMBL/GenBank/DDBJ databases">
        <title>Draft Genome Sequence of Firmicute Strain S0AB, a Heterotrophic Iron/Sulfur-Oxidizing Extreme Acidophile.</title>
        <authorList>
            <person name="Vergara E."/>
            <person name="Pakostova E."/>
            <person name="Johnson D.B."/>
            <person name="Holmes D.S."/>
        </authorList>
    </citation>
    <scope>NUCLEOTIDE SEQUENCE</scope>
    <source>
        <strain evidence="3">S0AB</strain>
    </source>
</reference>
<protein>
    <recommendedName>
        <fullName evidence="2">Alkyl hydroperoxide reductase subunit C/ Thiol specific antioxidant domain-containing protein</fullName>
    </recommendedName>
</protein>
<evidence type="ECO:0000259" key="2">
    <source>
        <dbReference type="Pfam" id="PF00578"/>
    </source>
</evidence>
<dbReference type="InterPro" id="IPR000866">
    <property type="entry name" value="AhpC/TSA"/>
</dbReference>
<evidence type="ECO:0000256" key="1">
    <source>
        <dbReference type="ARBA" id="ARBA00023157"/>
    </source>
</evidence>
<dbReference type="Proteomes" id="UP001139263">
    <property type="component" value="Unassembled WGS sequence"/>
</dbReference>
<gene>
    <name evidence="3" type="ORF">MM817_02322</name>
</gene>
<keyword evidence="4" id="KW-1185">Reference proteome</keyword>
<dbReference type="Pfam" id="PF00578">
    <property type="entry name" value="AhpC-TSA"/>
    <property type="match status" value="1"/>
</dbReference>
<dbReference type="EMBL" id="JALBUF010000007">
    <property type="protein sequence ID" value="MCI0184027.1"/>
    <property type="molecule type" value="Genomic_DNA"/>
</dbReference>
<keyword evidence="1" id="KW-1015">Disulfide bond</keyword>
<dbReference type="GO" id="GO:0016491">
    <property type="term" value="F:oxidoreductase activity"/>
    <property type="evidence" value="ECO:0007669"/>
    <property type="project" value="InterPro"/>
</dbReference>
<proteinExistence type="predicted"/>
<sequence length="50" mass="5908">MTLSMPLILQEAPDFVLRGYYNSNEVRVKLSDFRGKWIVLFFYLSDFSTV</sequence>
<dbReference type="SUPFAM" id="SSF52833">
    <property type="entry name" value="Thioredoxin-like"/>
    <property type="match status" value="1"/>
</dbReference>